<gene>
    <name evidence="12" type="primary">fttA</name>
    <name evidence="15" type="ORF">BEU04_02285</name>
</gene>
<accession>A0A1J5TFN5</accession>
<evidence type="ECO:0000256" key="5">
    <source>
        <dbReference type="ARBA" id="ARBA00022801"/>
    </source>
</evidence>
<dbReference type="CDD" id="cd16295">
    <property type="entry name" value="TTHA0252-CPSF-like_MBL-fold"/>
    <property type="match status" value="1"/>
</dbReference>
<keyword evidence="7 12" id="KW-0269">Exonuclease</keyword>
<keyword evidence="8 12" id="KW-0694">RNA-binding</keyword>
<dbReference type="GO" id="GO:0008270">
    <property type="term" value="F:zinc ion binding"/>
    <property type="evidence" value="ECO:0007669"/>
    <property type="project" value="UniProtKB-UniRule"/>
</dbReference>
<dbReference type="SMART" id="SM01027">
    <property type="entry name" value="Beta-Casp"/>
    <property type="match status" value="1"/>
</dbReference>
<feature type="binding site" evidence="12">
    <location>
        <position position="331"/>
    </location>
    <ligand>
        <name>Zn(2+)</name>
        <dbReference type="ChEBI" id="CHEBI:29105"/>
        <label>1</label>
    </ligand>
</feature>
<proteinExistence type="inferred from homology"/>
<dbReference type="SMART" id="SM00849">
    <property type="entry name" value="Lactamase_B"/>
    <property type="match status" value="1"/>
</dbReference>
<evidence type="ECO:0000256" key="3">
    <source>
        <dbReference type="ARBA" id="ARBA00022723"/>
    </source>
</evidence>
<dbReference type="Pfam" id="PF10996">
    <property type="entry name" value="Beta-Casp"/>
    <property type="match status" value="1"/>
</dbReference>
<comment type="caution">
    <text evidence="12">Lacks conserved residue(s) required for the propagation of feature annotation.</text>
</comment>
<dbReference type="Pfam" id="PF07521">
    <property type="entry name" value="RMMBL"/>
    <property type="match status" value="1"/>
</dbReference>
<dbReference type="NCBIfam" id="TIGR03675">
    <property type="entry name" value="arCOG00543"/>
    <property type="match status" value="1"/>
</dbReference>
<dbReference type="Gene3D" id="3.60.15.10">
    <property type="entry name" value="Ribonuclease Z/Hydroxyacylglutathione hydrolase-like"/>
    <property type="match status" value="1"/>
</dbReference>
<dbReference type="GO" id="GO:0003677">
    <property type="term" value="F:DNA binding"/>
    <property type="evidence" value="ECO:0007669"/>
    <property type="project" value="UniProtKB-KW"/>
</dbReference>
<feature type="region of interest" description="KHa" evidence="12">
    <location>
        <begin position="4"/>
        <end position="71"/>
    </location>
</feature>
<evidence type="ECO:0000256" key="2">
    <source>
        <dbReference type="ARBA" id="ARBA00022722"/>
    </source>
</evidence>
<evidence type="ECO:0000256" key="9">
    <source>
        <dbReference type="ARBA" id="ARBA00023015"/>
    </source>
</evidence>
<comment type="function">
    <text evidence="12">Terminates transcription on the whole genome. Termination is linked to FttA-mediated RNA cleavage and does not require NTP hydrolysis. Cleaves endonucleolytically at the RNA exit channel of RNA polymerase (RNAP); the 5'-3' exonuclease activity of this protein degrades the nascent RNA released from RNAP.</text>
</comment>
<dbReference type="InterPro" id="IPR022712">
    <property type="entry name" value="Beta_Casp"/>
</dbReference>
<keyword evidence="9 12" id="KW-0805">Transcription regulation</keyword>
<dbReference type="PANTHER" id="PTHR11203">
    <property type="entry name" value="CLEAVAGE AND POLYADENYLATION SPECIFICITY FACTOR FAMILY MEMBER"/>
    <property type="match status" value="1"/>
</dbReference>
<keyword evidence="10 12" id="KW-0238">DNA-binding</keyword>
<dbReference type="InterPro" id="IPR033769">
    <property type="entry name" value="TffA_KH"/>
</dbReference>
<keyword evidence="6 12" id="KW-0862">Zinc</keyword>
<protein>
    <recommendedName>
        <fullName evidence="12">Transcription termination factor FttA</fullName>
        <ecNumber evidence="12">3.1.-.-</ecNumber>
    </recommendedName>
</protein>
<keyword evidence="11" id="KW-0804">Transcription</keyword>
<dbReference type="GO" id="GO:0003723">
    <property type="term" value="F:RNA binding"/>
    <property type="evidence" value="ECO:0007669"/>
    <property type="project" value="UniProtKB-UniRule"/>
</dbReference>
<name>A0A1J5TFN5_9ARCH</name>
<dbReference type="Proteomes" id="UP000183815">
    <property type="component" value="Unassembled WGS sequence"/>
</dbReference>
<comment type="subunit">
    <text evidence="12">Homodimer. Interacts with RNA polymerase (RNAP), interacts with the Spt4-Spt5 complex.</text>
</comment>
<dbReference type="InterPro" id="IPR050698">
    <property type="entry name" value="MBL"/>
</dbReference>
<evidence type="ECO:0000256" key="8">
    <source>
        <dbReference type="ARBA" id="ARBA00022884"/>
    </source>
</evidence>
<evidence type="ECO:0000259" key="14">
    <source>
        <dbReference type="SMART" id="SM01027"/>
    </source>
</evidence>
<dbReference type="InterPro" id="IPR015946">
    <property type="entry name" value="KH_dom-like_a/b"/>
</dbReference>
<evidence type="ECO:0000259" key="13">
    <source>
        <dbReference type="SMART" id="SM00849"/>
    </source>
</evidence>
<dbReference type="InterPro" id="IPR019975">
    <property type="entry name" value="aCPSF1"/>
</dbReference>
<dbReference type="GO" id="GO:0004532">
    <property type="term" value="F:RNA exonuclease activity"/>
    <property type="evidence" value="ECO:0007669"/>
    <property type="project" value="UniProtKB-UniRule"/>
</dbReference>
<evidence type="ECO:0000256" key="12">
    <source>
        <dbReference type="HAMAP-Rule" id="MF_00870"/>
    </source>
</evidence>
<comment type="cofactor">
    <cofactor evidence="12">
        <name>Zn(2+)</name>
        <dbReference type="ChEBI" id="CHEBI:29105"/>
    </cofactor>
    <text evidence="12">Binds 2 Zn(2+) ions, which are required for nuclease activity.</text>
</comment>
<dbReference type="Gene3D" id="3.30.300.20">
    <property type="match status" value="1"/>
</dbReference>
<keyword evidence="3 12" id="KW-0479">Metal-binding</keyword>
<dbReference type="InterPro" id="IPR001279">
    <property type="entry name" value="Metallo-B-lactamas"/>
</dbReference>
<evidence type="ECO:0000313" key="15">
    <source>
        <dbReference type="EMBL" id="OIR15173.1"/>
    </source>
</evidence>
<organism evidence="15 16">
    <name type="scientific">Marine Group III euryarchaeote CG-Bathy1</name>
    <dbReference type="NCBI Taxonomy" id="1889001"/>
    <lineage>
        <taxon>Archaea</taxon>
        <taxon>Methanobacteriati</taxon>
        <taxon>Thermoplasmatota</taxon>
        <taxon>Thermoplasmata</taxon>
        <taxon>Candidatus Thermoprofundales</taxon>
    </lineage>
</organism>
<dbReference type="InterPro" id="IPR036866">
    <property type="entry name" value="RibonucZ/Hydroxyglut_hydro"/>
</dbReference>
<keyword evidence="2 12" id="KW-0540">Nuclease</keyword>
<feature type="binding site" evidence="12">
    <location>
        <position position="248"/>
    </location>
    <ligand>
        <name>Zn(2+)</name>
        <dbReference type="ChEBI" id="CHEBI:29105"/>
        <label>2</label>
    </ligand>
</feature>
<comment type="caution">
    <text evidence="15">The sequence shown here is derived from an EMBL/GenBank/DDBJ whole genome shotgun (WGS) entry which is preliminary data.</text>
</comment>
<dbReference type="Gene3D" id="3.30.300.230">
    <property type="match status" value="1"/>
</dbReference>
<dbReference type="PANTHER" id="PTHR11203:SF51">
    <property type="entry name" value="CLEAVAGE AND POLYADENYLATION SPECIFICITY FACTOR"/>
    <property type="match status" value="1"/>
</dbReference>
<dbReference type="Pfam" id="PF17214">
    <property type="entry name" value="KH_TffA"/>
    <property type="match status" value="1"/>
</dbReference>
<feature type="region of interest" description="Metallo-beta-lactamase C-terminus" evidence="12">
    <location>
        <begin position="582"/>
        <end position="640"/>
    </location>
</feature>
<dbReference type="Gene3D" id="3.40.50.10890">
    <property type="match status" value="1"/>
</dbReference>
<dbReference type="GO" id="GO:0006353">
    <property type="term" value="P:DNA-templated transcription termination"/>
    <property type="evidence" value="ECO:0007669"/>
    <property type="project" value="UniProtKB-UniRule"/>
</dbReference>
<feature type="binding site" evidence="12">
    <location>
        <position position="607"/>
    </location>
    <ligand>
        <name>Zn(2+)</name>
        <dbReference type="ChEBI" id="CHEBI:29105"/>
        <label>2</label>
    </ligand>
</feature>
<dbReference type="EMBL" id="MIYU01000017">
    <property type="protein sequence ID" value="OIR15173.1"/>
    <property type="molecule type" value="Genomic_DNA"/>
</dbReference>
<feature type="binding site" evidence="12">
    <location>
        <position position="244"/>
    </location>
    <ligand>
        <name>Zn(2+)</name>
        <dbReference type="ChEBI" id="CHEBI:29105"/>
        <label>1</label>
    </ligand>
</feature>
<keyword evidence="1 12" id="KW-0806">Transcription termination</keyword>
<feature type="binding site" evidence="12">
    <location>
        <position position="246"/>
    </location>
    <ligand>
        <name>Zn(2+)</name>
        <dbReference type="ChEBI" id="CHEBI:29105"/>
        <label>1</label>
    </ligand>
</feature>
<feature type="binding site" evidence="12">
    <location>
        <position position="249"/>
    </location>
    <ligand>
        <name>Zn(2+)</name>
        <dbReference type="ChEBI" id="CHEBI:29105"/>
        <label>2</label>
    </ligand>
</feature>
<dbReference type="EC" id="3.1.-.-" evidence="12"/>
<sequence>MSVEDVIKEVKVAAKEIIPSHISISKIAVESSNVILYTKDTDFISGNNDSVRTLAQKVRKRIIVRADSSARSPIISAKPKISDIIPEEAEVQDIIFDEVNGDVIIEAINPGKAIGKQGSVLNEIRKQIGWNPVVIRHPPMKSQKLTEIRKFLLEPKTASKRKDFLKHVGKKVFRDTTEGEQYVRITALGGYREVGRSCHLLSTKDSKILIDCGVNPGNDKAPSPFLQVPEVTPLEGIDAVVLTHAHLDHSALLPMLFLYGYDGPVYCTPPTRDLAMMLQMDYIKIQNAESNRTPYSSEHIRTSITHTIPINFGETTDIAPDIKLTFHNSGHILGSASAHFHVGDGQHNVVFSGDIKYENTWLFDKAVNKFPRMETLVMESTYGGYNDYQPSREEGMRGLTEIIKRTVARKGKILIPVFAVGRSQEVMLVLEKACMDGKLDNMPVYLDGMIWEATALHSAYPEYLNNNLRNKIYQQNENPFNSEMFHKIESVEMRQEVCNRDEPVIVLATAGMVNGGPVLEYLRHWAPDSNNSMVFVGYQAVGTMGHRLQQGAKEISLNDREKGGSVQVKVNMNIETCEGFSGHSDKRQLMRYLRTIKPRPKQVILNHGDEKKSLQLANDINRKLKMDALVPYNLETLRLL</sequence>
<dbReference type="InterPro" id="IPR011108">
    <property type="entry name" value="RMMBL"/>
</dbReference>
<feature type="domain" description="Metallo-beta-lactamase" evidence="13">
    <location>
        <begin position="195"/>
        <end position="385"/>
    </location>
</feature>
<evidence type="ECO:0000256" key="4">
    <source>
        <dbReference type="ARBA" id="ARBA00022759"/>
    </source>
</evidence>
<dbReference type="CDD" id="cd22532">
    <property type="entry name" value="KH-II_CPSF_arch_rpt1"/>
    <property type="match status" value="1"/>
</dbReference>
<feature type="binding site" evidence="12">
    <location>
        <position position="354"/>
    </location>
    <ligand>
        <name>Zn(2+)</name>
        <dbReference type="ChEBI" id="CHEBI:29105"/>
        <label>1</label>
    </ligand>
</feature>
<evidence type="ECO:0000313" key="16">
    <source>
        <dbReference type="Proteomes" id="UP000183815"/>
    </source>
</evidence>
<feature type="binding site" evidence="12">
    <location>
        <position position="354"/>
    </location>
    <ligand>
        <name>Zn(2+)</name>
        <dbReference type="ChEBI" id="CHEBI:29105"/>
        <label>2</label>
    </ligand>
</feature>
<keyword evidence="4 12" id="KW-0255">Endonuclease</keyword>
<dbReference type="SUPFAM" id="SSF56281">
    <property type="entry name" value="Metallo-hydrolase/oxidoreductase"/>
    <property type="match status" value="1"/>
</dbReference>
<evidence type="ECO:0000256" key="1">
    <source>
        <dbReference type="ARBA" id="ARBA00022472"/>
    </source>
</evidence>
<dbReference type="GO" id="GO:0004521">
    <property type="term" value="F:RNA endonuclease activity"/>
    <property type="evidence" value="ECO:0007669"/>
    <property type="project" value="UniProtKB-UniRule"/>
</dbReference>
<evidence type="ECO:0000256" key="10">
    <source>
        <dbReference type="ARBA" id="ARBA00023125"/>
    </source>
</evidence>
<evidence type="ECO:0000256" key="7">
    <source>
        <dbReference type="ARBA" id="ARBA00022839"/>
    </source>
</evidence>
<comment type="similarity">
    <text evidence="12">Belongs to the metallo-beta-lactamase superfamily. RNA-metabolizing metallo-beta-lactamase-like family. FttA subfamily.</text>
</comment>
<evidence type="ECO:0000256" key="6">
    <source>
        <dbReference type="ARBA" id="ARBA00022833"/>
    </source>
</evidence>
<evidence type="ECO:0000256" key="11">
    <source>
        <dbReference type="ARBA" id="ARBA00023163"/>
    </source>
</evidence>
<dbReference type="AlphaFoldDB" id="A0A1J5TFN5"/>
<reference evidence="15 16" key="1">
    <citation type="submission" date="2016-08" db="EMBL/GenBank/DDBJ databases">
        <title>New Insights into Marine Group III Euryarchaeota, from dark to light.</title>
        <authorList>
            <person name="Haro-Moreno J.M."/>
            <person name="Rodriguez-Valera F."/>
            <person name="Lopez-Garcia P."/>
            <person name="Moreira D."/>
            <person name="Martin-Cuadrado A.B."/>
        </authorList>
    </citation>
    <scope>NUCLEOTIDE SEQUENCE [LARGE SCALE GENOMIC DNA]</scope>
    <source>
        <strain evidence="15">CG-Bathy1</strain>
    </source>
</reference>
<dbReference type="HAMAP" id="MF_00870">
    <property type="entry name" value="FttA"/>
    <property type="match status" value="1"/>
</dbReference>
<feature type="region of interest" description="KHb" evidence="12">
    <location>
        <begin position="72"/>
        <end position="139"/>
    </location>
</feature>
<feature type="domain" description="Beta-Casp" evidence="14">
    <location>
        <begin position="423"/>
        <end position="548"/>
    </location>
</feature>
<dbReference type="Pfam" id="PF16661">
    <property type="entry name" value="Lactamase_B_6"/>
    <property type="match status" value="1"/>
</dbReference>
<keyword evidence="5 12" id="KW-0378">Hydrolase</keyword>